<evidence type="ECO:0000313" key="1">
    <source>
        <dbReference type="EMBL" id="KKB60017.1"/>
    </source>
</evidence>
<accession>A0A0F5JRJ1</accession>
<dbReference type="InterPro" id="IPR021958">
    <property type="entry name" value="DUF3575"/>
</dbReference>
<organism evidence="1 2">
    <name type="scientific">Parabacteroides goldsteinii DSM 19448 = WAL 12034</name>
    <dbReference type="NCBI Taxonomy" id="927665"/>
    <lineage>
        <taxon>Bacteria</taxon>
        <taxon>Pseudomonadati</taxon>
        <taxon>Bacteroidota</taxon>
        <taxon>Bacteroidia</taxon>
        <taxon>Bacteroidales</taxon>
        <taxon>Tannerellaceae</taxon>
        <taxon>Parabacteroides</taxon>
    </lineage>
</organism>
<dbReference type="PATRIC" id="fig|927665.4.peg.292"/>
<dbReference type="AlphaFoldDB" id="A0A0F5JRJ1"/>
<dbReference type="HOGENOM" id="CLU_996957_0_0_10"/>
<name>A0A0F5JRJ1_9BACT</name>
<dbReference type="EMBL" id="AQHV01000001">
    <property type="protein sequence ID" value="KKB60017.1"/>
    <property type="molecule type" value="Genomic_DNA"/>
</dbReference>
<dbReference type="Pfam" id="PF12099">
    <property type="entry name" value="DUF3575"/>
    <property type="match status" value="1"/>
</dbReference>
<dbReference type="STRING" id="927665.HMPREF1535_00292"/>
<proteinExistence type="predicted"/>
<dbReference type="RefSeq" id="WP_242507771.1">
    <property type="nucleotide sequence ID" value="NZ_KQ033912.1"/>
</dbReference>
<sequence length="279" mass="31930">MEKRLFYILILMCLHMVFIPLHGQHVSLKSNLLYLGTSTPNMGFEFRLGRKMSFDLWCAYDAWEFKNDMSLKHYLVQPELRYWPCQTYEGHFFGLHGHYGHFNIGNIPFIPGMEEKNYRGELYGGGLTWGYHWVIGCHWGGKRLSVLATPIYNMKNTSATTVRKCSEHSATLPACTLAEGGEGVPPLRITFREVEVGDDTVLLHLQFVLEDIRVPSSRSLVLEPRLEADGYSLTLPAIVVSGRRRARYDARALAVIGPYPRQRLLPPHCVPEKRKPPRN</sequence>
<reference evidence="1 2" key="1">
    <citation type="submission" date="2013-04" db="EMBL/GenBank/DDBJ databases">
        <title>The Genome Sequence of Parabacteroides goldsteinii DSM 19448.</title>
        <authorList>
            <consortium name="The Broad Institute Genomics Platform"/>
            <person name="Earl A."/>
            <person name="Ward D."/>
            <person name="Feldgarden M."/>
            <person name="Gevers D."/>
            <person name="Martens E."/>
            <person name="Sakamoto M."/>
            <person name="Benno Y."/>
            <person name="Song Y."/>
            <person name="Liu C."/>
            <person name="Lee J."/>
            <person name="Bolanos M."/>
            <person name="Vaisanen M.L."/>
            <person name="Finegold S.M."/>
            <person name="Walker B."/>
            <person name="Young S."/>
            <person name="Zeng Q."/>
            <person name="Gargeya S."/>
            <person name="Fitzgerald M."/>
            <person name="Haas B."/>
            <person name="Abouelleil A."/>
            <person name="Allen A.W."/>
            <person name="Alvarado L."/>
            <person name="Arachchi H.M."/>
            <person name="Berlin A.M."/>
            <person name="Chapman S.B."/>
            <person name="Gainer-Dewar J."/>
            <person name="Goldberg J."/>
            <person name="Griggs A."/>
            <person name="Gujja S."/>
            <person name="Hansen M."/>
            <person name="Howarth C."/>
            <person name="Imamovic A."/>
            <person name="Ireland A."/>
            <person name="Larimer J."/>
            <person name="McCowan C."/>
            <person name="Murphy C."/>
            <person name="Pearson M."/>
            <person name="Poon T.W."/>
            <person name="Priest M."/>
            <person name="Roberts A."/>
            <person name="Saif S."/>
            <person name="Shea T."/>
            <person name="Sisk P."/>
            <person name="Sykes S."/>
            <person name="Wortman J."/>
            <person name="Nusbaum C."/>
            <person name="Birren B."/>
        </authorList>
    </citation>
    <scope>NUCLEOTIDE SEQUENCE [LARGE SCALE GENOMIC DNA]</scope>
    <source>
        <strain evidence="1 2">DSM 19448</strain>
    </source>
</reference>
<evidence type="ECO:0000313" key="2">
    <source>
        <dbReference type="Proteomes" id="UP000033047"/>
    </source>
</evidence>
<dbReference type="Proteomes" id="UP000033047">
    <property type="component" value="Unassembled WGS sequence"/>
</dbReference>
<gene>
    <name evidence="1" type="ORF">HMPREF1535_00292</name>
</gene>
<comment type="caution">
    <text evidence="1">The sequence shown here is derived from an EMBL/GenBank/DDBJ whole genome shotgun (WGS) entry which is preliminary data.</text>
</comment>
<protein>
    <submittedName>
        <fullName evidence="1">Uncharacterized protein</fullName>
    </submittedName>
</protein>